<dbReference type="Proteomes" id="UP000249557">
    <property type="component" value="Unassembled WGS sequence"/>
</dbReference>
<comment type="caution">
    <text evidence="1">The sequence shown here is derived from an EMBL/GenBank/DDBJ whole genome shotgun (WGS) entry which is preliminary data.</text>
</comment>
<organism evidence="1 2">
    <name type="scientific">Micavibrio aeruginosavorus</name>
    <dbReference type="NCBI Taxonomy" id="349221"/>
    <lineage>
        <taxon>Bacteria</taxon>
        <taxon>Pseudomonadati</taxon>
        <taxon>Bdellovibrionota</taxon>
        <taxon>Bdellovibrionia</taxon>
        <taxon>Bdellovibrionales</taxon>
        <taxon>Pseudobdellovibrionaceae</taxon>
        <taxon>Micavibrio</taxon>
    </lineage>
</organism>
<name>A0A2W5A1Q8_9BACT</name>
<accession>A0A2W5A1Q8</accession>
<dbReference type="AlphaFoldDB" id="A0A2W5A1Q8"/>
<dbReference type="EMBL" id="QFNK01000069">
    <property type="protein sequence ID" value="PZO87192.1"/>
    <property type="molecule type" value="Genomic_DNA"/>
</dbReference>
<reference evidence="1 2" key="1">
    <citation type="submission" date="2017-08" db="EMBL/GenBank/DDBJ databases">
        <title>Infants hospitalized years apart are colonized by the same room-sourced microbial strains.</title>
        <authorList>
            <person name="Brooks B."/>
            <person name="Olm M.R."/>
            <person name="Firek B.A."/>
            <person name="Baker R."/>
            <person name="Thomas B.C."/>
            <person name="Morowitz M.J."/>
            <person name="Banfield J.F."/>
        </authorList>
    </citation>
    <scope>NUCLEOTIDE SEQUENCE [LARGE SCALE GENOMIC DNA]</scope>
    <source>
        <strain evidence="1">S2_018_000_R2_104</strain>
    </source>
</reference>
<sequence length="92" mass="10111">MIRLGQAEDGRLILGSNEAFPADIKYVEYYREQKLFNLVFDSEEEDSALMPCEISDKTAAVVQTSPNLIVIALATGNAEPYGYSVPLIQIGV</sequence>
<gene>
    <name evidence="1" type="ORF">DI626_04565</name>
</gene>
<evidence type="ECO:0000313" key="2">
    <source>
        <dbReference type="Proteomes" id="UP000249557"/>
    </source>
</evidence>
<proteinExistence type="predicted"/>
<protein>
    <submittedName>
        <fullName evidence="1">Uncharacterized protein</fullName>
    </submittedName>
</protein>
<evidence type="ECO:0000313" key="1">
    <source>
        <dbReference type="EMBL" id="PZO87192.1"/>
    </source>
</evidence>